<accession>A0A1C7WNI6</accession>
<protein>
    <recommendedName>
        <fullName evidence="5">Motility accessory factor</fullName>
    </recommendedName>
</protein>
<name>A0A1C7WNI6_9BACT</name>
<evidence type="ECO:0000259" key="1">
    <source>
        <dbReference type="Pfam" id="PF01973"/>
    </source>
</evidence>
<keyword evidence="4" id="KW-1185">Reference proteome</keyword>
<proteinExistence type="predicted"/>
<feature type="domain" description="6-hydroxymethylpterin diphosphokinase MptE-like" evidence="1">
    <location>
        <begin position="289"/>
        <end position="444"/>
    </location>
</feature>
<evidence type="ECO:0000313" key="3">
    <source>
        <dbReference type="EMBL" id="OCL95138.1"/>
    </source>
</evidence>
<dbReference type="Pfam" id="PF01973">
    <property type="entry name" value="MptE-like"/>
    <property type="match status" value="1"/>
</dbReference>
<organism evidence="3 4">
    <name type="scientific">Aliarcobacter thereius LMG 24486</name>
    <dbReference type="NCBI Taxonomy" id="1032240"/>
    <lineage>
        <taxon>Bacteria</taxon>
        <taxon>Pseudomonadati</taxon>
        <taxon>Campylobacterota</taxon>
        <taxon>Epsilonproteobacteria</taxon>
        <taxon>Campylobacterales</taxon>
        <taxon>Arcobacteraceae</taxon>
        <taxon>Aliarcobacter</taxon>
    </lineage>
</organism>
<dbReference type="PANTHER" id="PTHR41786:SF1">
    <property type="entry name" value="6-HYDROXYMETHYLPTERIN DIPHOSPHOKINASE MPTE-LIKE DOMAIN-CONTAINING PROTEIN"/>
    <property type="match status" value="1"/>
</dbReference>
<dbReference type="Proteomes" id="UP000092987">
    <property type="component" value="Unassembled WGS sequence"/>
</dbReference>
<dbReference type="PANTHER" id="PTHR41786">
    <property type="entry name" value="MOTILITY ACCESSORY FACTOR MAF"/>
    <property type="match status" value="1"/>
</dbReference>
<dbReference type="EMBL" id="LLKQ01000001">
    <property type="protein sequence ID" value="OCL95138.1"/>
    <property type="molecule type" value="Genomic_DNA"/>
</dbReference>
<dbReference type="Pfam" id="PF20157">
    <property type="entry name" value="Maf_flag10_N"/>
    <property type="match status" value="1"/>
</dbReference>
<comment type="caution">
    <text evidence="3">The sequence shown here is derived from an EMBL/GenBank/DDBJ whole genome shotgun (WGS) entry which is preliminary data.</text>
</comment>
<feature type="domain" description="Glycosyltransferase Maf N-terminal" evidence="2">
    <location>
        <begin position="16"/>
        <end position="204"/>
    </location>
</feature>
<dbReference type="RefSeq" id="WP_066172523.1">
    <property type="nucleotide sequence ID" value="NZ_CP035926.1"/>
</dbReference>
<evidence type="ECO:0000259" key="2">
    <source>
        <dbReference type="Pfam" id="PF20157"/>
    </source>
</evidence>
<sequence length="673" mass="78914">MTEAQIELQNALTTTFLANLAFLSEYDNELYHRVDELSRMIEDGSYQEKYALEFNMQDGDFDIYDILNDKYLYNKNPKKFNDNLVRNTELDIKNTIINIAQYFNIKTDVDIDKSKRFELNTMNELNSLTYCDIQEYTKTLNDFLDQKKKRFKKIDKFIFLGTLLGRHIPRIAQKVDASSYLVLERNLEIFRLSLFTVDYTLLAKKGVVFSVMDNYLEEENRIMKFLNTSVFDNYILKLTTTGINIDKYIDAILTTLSHLNPLTYDYNRKLYIQMNRATQYLEEYRTLNFGSIKKKCNILRNTPILYLAAGPSLDDNLEWIKANQNNFFIVTIGSAYKKLINNGIKIDLITTLDEQQFLADMQFDDENVAKIDKNTIILASSITNKEVLNKFKQENLFLYEVFIPFYKNNIAFSGYSIGEVTLDILLHFNAKEIYLIGLDLALNQETGESHSKDAGSGVSRLNLDEVQTREVFSERKSLIKVKGNNKDEVFTTAIFYVSIKEAERKIKNTEVKDLKIYNLSNNGAYFEGTIPTNKDDIKLKPINKEINLKSYLEENSNKSLDKDSKKSIKEELDFMDTKIKIILEDIENTDFKNYDEFCEKAISIISIVFENKYFMIYQYLYQYFILYIPYLTYHFNDSKIKNEAKQLNKIKMVFVSQMNKTLDDYIFMVKRVL</sequence>
<evidence type="ECO:0000313" key="4">
    <source>
        <dbReference type="Proteomes" id="UP000092987"/>
    </source>
</evidence>
<dbReference type="InterPro" id="IPR045376">
    <property type="entry name" value="Maf_N"/>
</dbReference>
<evidence type="ECO:0008006" key="5">
    <source>
        <dbReference type="Google" id="ProtNLM"/>
    </source>
</evidence>
<dbReference type="InterPro" id="IPR002826">
    <property type="entry name" value="MptE-like"/>
</dbReference>
<reference evidence="3 4" key="1">
    <citation type="submission" date="2015-10" db="EMBL/GenBank/DDBJ databases">
        <authorList>
            <person name="Rovetto F.F."/>
            <person name="Cocolin L.L."/>
            <person name="Illeghems K.K."/>
            <person name="Van Nieuwerbuegh F.F."/>
            <person name="Houf K.K."/>
        </authorList>
    </citation>
    <scope>NUCLEOTIDE SEQUENCE [LARGE SCALE GENOMIC DNA]</scope>
    <source>
        <strain evidence="3 4">LMG 24486</strain>
    </source>
</reference>
<gene>
    <name evidence="3" type="ORF">AA347_00589</name>
</gene>